<accession>A0A6J7HA90</accession>
<feature type="region of interest" description="Disordered" evidence="1">
    <location>
        <begin position="1"/>
        <end position="23"/>
    </location>
</feature>
<feature type="compositionally biased region" description="Pro residues" evidence="1">
    <location>
        <begin position="147"/>
        <end position="161"/>
    </location>
</feature>
<dbReference type="EMBL" id="CAFBMK010000084">
    <property type="protein sequence ID" value="CAB4916582.1"/>
    <property type="molecule type" value="Genomic_DNA"/>
</dbReference>
<feature type="region of interest" description="Disordered" evidence="1">
    <location>
        <begin position="112"/>
        <end position="161"/>
    </location>
</feature>
<reference evidence="2" key="1">
    <citation type="submission" date="2020-05" db="EMBL/GenBank/DDBJ databases">
        <authorList>
            <person name="Chiriac C."/>
            <person name="Salcher M."/>
            <person name="Ghai R."/>
            <person name="Kavagutti S V."/>
        </authorList>
    </citation>
    <scope>NUCLEOTIDE SEQUENCE</scope>
</reference>
<organism evidence="2">
    <name type="scientific">freshwater metagenome</name>
    <dbReference type="NCBI Taxonomy" id="449393"/>
    <lineage>
        <taxon>unclassified sequences</taxon>
        <taxon>metagenomes</taxon>
        <taxon>ecological metagenomes</taxon>
    </lineage>
</organism>
<dbReference type="AlphaFoldDB" id="A0A6J7HA90"/>
<gene>
    <name evidence="2" type="ORF">UFOPK3564_01599</name>
</gene>
<dbReference type="Gene3D" id="3.40.50.150">
    <property type="entry name" value="Vaccinia Virus protein VP39"/>
    <property type="match status" value="1"/>
</dbReference>
<dbReference type="SUPFAM" id="SSF53335">
    <property type="entry name" value="S-adenosyl-L-methionine-dependent methyltransferases"/>
    <property type="match status" value="1"/>
</dbReference>
<name>A0A6J7HA90_9ZZZZ</name>
<sequence length="301" mass="31766">MDPIPTAARANASRNGRRERGRRARWAPAREALWDLLDPHLPPGGRVAIVGAGNGDDVPLSRIAARASSVVLLDIDAPTAERARGRVRRGLRRRIRVLQHDVTLGAADRVVDAARRGPAGPGATGTGGPPGAGEARVPDPDEGRPASPGPEPGGTPAPLPGGPYDLVVGDLLYSQLLYPAMLDAGVPHARRRLFLGAHGHEVCRTVVARLQASAPVVVHLHDRACWGNGYDQPHDLDDLLERASAAPDEALDLAADLKGPREADPRDALTALGVPVAETRMWAWPFVPGVDYLVVATRTGG</sequence>
<proteinExistence type="predicted"/>
<feature type="compositionally biased region" description="Gly residues" evidence="1">
    <location>
        <begin position="119"/>
        <end position="131"/>
    </location>
</feature>
<evidence type="ECO:0000256" key="1">
    <source>
        <dbReference type="SAM" id="MobiDB-lite"/>
    </source>
</evidence>
<dbReference type="InterPro" id="IPR029063">
    <property type="entry name" value="SAM-dependent_MTases_sf"/>
</dbReference>
<protein>
    <submittedName>
        <fullName evidence="2">Unannotated protein</fullName>
    </submittedName>
</protein>
<evidence type="ECO:0000313" key="2">
    <source>
        <dbReference type="EMBL" id="CAB4916582.1"/>
    </source>
</evidence>